<organism evidence="2 3">
    <name type="scientific">Cyclotella cryptica</name>
    <dbReference type="NCBI Taxonomy" id="29204"/>
    <lineage>
        <taxon>Eukaryota</taxon>
        <taxon>Sar</taxon>
        <taxon>Stramenopiles</taxon>
        <taxon>Ochrophyta</taxon>
        <taxon>Bacillariophyta</taxon>
        <taxon>Coscinodiscophyceae</taxon>
        <taxon>Thalassiosirophycidae</taxon>
        <taxon>Stephanodiscales</taxon>
        <taxon>Stephanodiscaceae</taxon>
        <taxon>Cyclotella</taxon>
    </lineage>
</organism>
<evidence type="ECO:0000313" key="3">
    <source>
        <dbReference type="Proteomes" id="UP001516023"/>
    </source>
</evidence>
<evidence type="ECO:0008006" key="4">
    <source>
        <dbReference type="Google" id="ProtNLM"/>
    </source>
</evidence>
<dbReference type="EMBL" id="JABMIG020000189">
    <property type="protein sequence ID" value="KAL3786684.1"/>
    <property type="molecule type" value="Genomic_DNA"/>
</dbReference>
<feature type="compositionally biased region" description="Low complexity" evidence="1">
    <location>
        <begin position="240"/>
        <end position="256"/>
    </location>
</feature>
<sequence length="373" mass="42605">MSGRLIITTKKTYCPWNPANVERVLRDERLERERIEREAQHANEATKQQRRGDETRGNQDLQGHINLFPEAEEAELRLAQGGGRSTKSVHGEKQVNGGVMPVPLGGEEASNRKAGRVPFYMRSNREDDATFGNASNYTGEITVLGRKVEADAITGKIMSEQYESREMSRKSRIDPMSRFYSSGQCKSVENCSTAVSTDHRLGQSSIIRRNHESENRHRTESKTKRRKEPGTVGSKEIRDSSSVASSNSSSESSSHSVIPHSKTTRKRENKKRKRSKHSRDRKYSYGNKRDHRSSSMRSSDEFPFHLKATTSGASQMQSEKEVLDNLRKKRHAREARENQREKHVLGIHDRKGNFGNDRDRGYQDQYNPMLSRK</sequence>
<feature type="compositionally biased region" description="Polar residues" evidence="1">
    <location>
        <begin position="364"/>
        <end position="373"/>
    </location>
</feature>
<accession>A0ABD3PFA3</accession>
<dbReference type="AlphaFoldDB" id="A0ABD3PFA3"/>
<feature type="compositionally biased region" description="Basic residues" evidence="1">
    <location>
        <begin position="262"/>
        <end position="280"/>
    </location>
</feature>
<dbReference type="Proteomes" id="UP001516023">
    <property type="component" value="Unassembled WGS sequence"/>
</dbReference>
<proteinExistence type="predicted"/>
<feature type="region of interest" description="Disordered" evidence="1">
    <location>
        <begin position="35"/>
        <end position="61"/>
    </location>
</feature>
<protein>
    <recommendedName>
        <fullName evidence="4">CBF1-interacting co-repressor CIR N-terminal domain-containing protein</fullName>
    </recommendedName>
</protein>
<feature type="region of interest" description="Disordered" evidence="1">
    <location>
        <begin position="194"/>
        <end position="373"/>
    </location>
</feature>
<feature type="compositionally biased region" description="Basic and acidic residues" evidence="1">
    <location>
        <begin position="209"/>
        <end position="222"/>
    </location>
</feature>
<reference evidence="2 3" key="1">
    <citation type="journal article" date="2020" name="G3 (Bethesda)">
        <title>Improved Reference Genome for Cyclotella cryptica CCMP332, a Model for Cell Wall Morphogenesis, Salinity Adaptation, and Lipid Production in Diatoms (Bacillariophyta).</title>
        <authorList>
            <person name="Roberts W.R."/>
            <person name="Downey K.M."/>
            <person name="Ruck E.C."/>
            <person name="Traller J.C."/>
            <person name="Alverson A.J."/>
        </authorList>
    </citation>
    <scope>NUCLEOTIDE SEQUENCE [LARGE SCALE GENOMIC DNA]</scope>
    <source>
        <strain evidence="2 3">CCMP332</strain>
    </source>
</reference>
<feature type="compositionally biased region" description="Basic and acidic residues" evidence="1">
    <location>
        <begin position="334"/>
        <end position="362"/>
    </location>
</feature>
<keyword evidence="3" id="KW-1185">Reference proteome</keyword>
<comment type="caution">
    <text evidence="2">The sequence shown here is derived from an EMBL/GenBank/DDBJ whole genome shotgun (WGS) entry which is preliminary data.</text>
</comment>
<name>A0ABD3PFA3_9STRA</name>
<evidence type="ECO:0000313" key="2">
    <source>
        <dbReference type="EMBL" id="KAL3786684.1"/>
    </source>
</evidence>
<evidence type="ECO:0000256" key="1">
    <source>
        <dbReference type="SAM" id="MobiDB-lite"/>
    </source>
</evidence>
<feature type="compositionally biased region" description="Polar residues" evidence="1">
    <location>
        <begin position="194"/>
        <end position="207"/>
    </location>
</feature>
<gene>
    <name evidence="2" type="ORF">HJC23_002773</name>
</gene>
<feature type="compositionally biased region" description="Polar residues" evidence="1">
    <location>
        <begin position="308"/>
        <end position="317"/>
    </location>
</feature>
<feature type="region of interest" description="Disordered" evidence="1">
    <location>
        <begin position="83"/>
        <end position="110"/>
    </location>
</feature>